<proteinExistence type="inferred from homology"/>
<reference evidence="5 8" key="2">
    <citation type="submission" date="2017-04" db="EMBL/GenBank/DDBJ databases">
        <title>Kefir bacterial isolates.</title>
        <authorList>
            <person name="Kim Y."/>
            <person name="Blasche S."/>
            <person name="Patil K.R."/>
        </authorList>
    </citation>
    <scope>NUCLEOTIDE SEQUENCE [LARGE SCALE GENOMIC DNA]</scope>
    <source>
        <strain evidence="5 8">OG2</strain>
    </source>
</reference>
<dbReference type="CDD" id="cd03443">
    <property type="entry name" value="PaaI_thioesterase"/>
    <property type="match status" value="1"/>
</dbReference>
<protein>
    <submittedName>
        <fullName evidence="5">Aromatic compound catabolic protein</fullName>
    </submittedName>
</protein>
<dbReference type="InterPro" id="IPR006683">
    <property type="entry name" value="Thioestr_dom"/>
</dbReference>
<reference evidence="4 7" key="1">
    <citation type="journal article" date="2017" name="Biosci Microbiota Food Health">
        <title>Genomic characterization reconfirms the taxonomic status of Lactobacillus parakefiri.</title>
        <authorList>
            <person name="Tanizawa Y."/>
            <person name="Kobayashi H."/>
            <person name="Kaminuma E."/>
            <person name="Sakamoto M."/>
            <person name="Ohkuma M."/>
            <person name="Nakamura Y."/>
            <person name="Arita M."/>
            <person name="Tohno M."/>
        </authorList>
    </citation>
    <scope>NUCLEOTIDE SEQUENCE [LARGE SCALE GENOMIC DNA]</scope>
    <source>
        <strain evidence="4 7">JCM 8573</strain>
    </source>
</reference>
<dbReference type="Pfam" id="PF03061">
    <property type="entry name" value="4HBT"/>
    <property type="match status" value="1"/>
</dbReference>
<dbReference type="EMBL" id="NCXI01000038">
    <property type="protein sequence ID" value="PAK83563.1"/>
    <property type="molecule type" value="Genomic_DNA"/>
</dbReference>
<evidence type="ECO:0000313" key="8">
    <source>
        <dbReference type="Proteomes" id="UP000216802"/>
    </source>
</evidence>
<evidence type="ECO:0000313" key="6">
    <source>
        <dbReference type="EMBL" id="TDG87473.1"/>
    </source>
</evidence>
<dbReference type="RefSeq" id="WP_057961510.1">
    <property type="nucleotide sequence ID" value="NZ_BAAAXO010000078.1"/>
</dbReference>
<evidence type="ECO:0000256" key="2">
    <source>
        <dbReference type="ARBA" id="ARBA00022801"/>
    </source>
</evidence>
<dbReference type="SUPFAM" id="SSF54637">
    <property type="entry name" value="Thioesterase/thiol ester dehydrase-isomerase"/>
    <property type="match status" value="1"/>
</dbReference>
<accession>A0A269YDF1</accession>
<evidence type="ECO:0000259" key="3">
    <source>
        <dbReference type="Pfam" id="PF03061"/>
    </source>
</evidence>
<dbReference type="AlphaFoldDB" id="A0A269YDF1"/>
<reference evidence="6 9" key="3">
    <citation type="journal article" date="2019" name="Appl. Microbiol. Biotechnol.">
        <title>Uncovering carbohydrate metabolism through a genotype-phenotype association study of 56 lactic acid bacteria genomes.</title>
        <authorList>
            <person name="Buron-Moles G."/>
            <person name="Chailyan A."/>
            <person name="Dolejs I."/>
            <person name="Forster J."/>
            <person name="Miks M.H."/>
        </authorList>
    </citation>
    <scope>NUCLEOTIDE SEQUENCE [LARGE SCALE GENOMIC DNA]</scope>
    <source>
        <strain evidence="6 9">DSM 10551</strain>
    </source>
</reference>
<dbReference type="NCBIfam" id="TIGR00369">
    <property type="entry name" value="unchar_dom_1"/>
    <property type="match status" value="1"/>
</dbReference>
<name>A0A269YDF1_9LACO</name>
<evidence type="ECO:0000313" key="9">
    <source>
        <dbReference type="Proteomes" id="UP000294668"/>
    </source>
</evidence>
<dbReference type="PANTHER" id="PTHR43240">
    <property type="entry name" value="1,4-DIHYDROXY-2-NAPHTHOYL-COA THIOESTERASE 1"/>
    <property type="match status" value="1"/>
</dbReference>
<comment type="caution">
    <text evidence="5">The sequence shown here is derived from an EMBL/GenBank/DDBJ whole genome shotgun (WGS) entry which is preliminary data.</text>
</comment>
<feature type="domain" description="Thioesterase" evidence="3">
    <location>
        <begin position="34"/>
        <end position="108"/>
    </location>
</feature>
<gene>
    <name evidence="5" type="ORF">B8W98_06285</name>
    <name evidence="6" type="ORF">C5L28_001163</name>
    <name evidence="4" type="ORF">LPKJCM_02078</name>
</gene>
<dbReference type="Proteomes" id="UP000294668">
    <property type="component" value="Unassembled WGS sequence"/>
</dbReference>
<comment type="similarity">
    <text evidence="1">Belongs to the thioesterase PaaI family.</text>
</comment>
<organism evidence="5 8">
    <name type="scientific">Lentilactobacillus parakefiri</name>
    <dbReference type="NCBI Taxonomy" id="152332"/>
    <lineage>
        <taxon>Bacteria</taxon>
        <taxon>Bacillati</taxon>
        <taxon>Bacillota</taxon>
        <taxon>Bacilli</taxon>
        <taxon>Lactobacillales</taxon>
        <taxon>Lactobacillaceae</taxon>
        <taxon>Lentilactobacillus</taxon>
    </lineage>
</organism>
<dbReference type="EMBL" id="PUFL01000102">
    <property type="protein sequence ID" value="TDG87473.1"/>
    <property type="molecule type" value="Genomic_DNA"/>
</dbReference>
<dbReference type="Proteomes" id="UP000216802">
    <property type="component" value="Unassembled WGS sequence"/>
</dbReference>
<evidence type="ECO:0000256" key="1">
    <source>
        <dbReference type="ARBA" id="ARBA00008324"/>
    </source>
</evidence>
<dbReference type="Gene3D" id="3.10.129.10">
    <property type="entry name" value="Hotdog Thioesterase"/>
    <property type="match status" value="1"/>
</dbReference>
<reference evidence="6" key="4">
    <citation type="submission" date="2019-02" db="EMBL/GenBank/DDBJ databases">
        <authorList>
            <person name="Buron G."/>
            <person name="Chaylann A."/>
            <person name="Dolejs I."/>
            <person name="Forster J."/>
            <person name="Miks M.H."/>
        </authorList>
    </citation>
    <scope>NUCLEOTIDE SEQUENCE</scope>
    <source>
        <strain evidence="6">DSM 10551</strain>
    </source>
</reference>
<sequence>MSNLIKLLGIKTVSVSQAEVIISLEVTDAVKQPYGLLHGGINSVLAETAASIGANKQLDSNHYAVGVDLTTQHLLPVAHGKLVATATPLHAGQRLQTWRVAIRNGDRLTSFSTVTLTNVAKES</sequence>
<evidence type="ECO:0000313" key="7">
    <source>
        <dbReference type="Proteomes" id="UP000214739"/>
    </source>
</evidence>
<dbReference type="GO" id="GO:0061522">
    <property type="term" value="F:1,4-dihydroxy-2-naphthoyl-CoA thioesterase activity"/>
    <property type="evidence" value="ECO:0007669"/>
    <property type="project" value="TreeGrafter"/>
</dbReference>
<dbReference type="Proteomes" id="UP000214739">
    <property type="component" value="Unassembled WGS sequence"/>
</dbReference>
<dbReference type="InterPro" id="IPR003736">
    <property type="entry name" value="PAAI_dom"/>
</dbReference>
<evidence type="ECO:0000313" key="5">
    <source>
        <dbReference type="EMBL" id="PAK83563.1"/>
    </source>
</evidence>
<dbReference type="OrthoDB" id="9798208at2"/>
<dbReference type="GO" id="GO:0005829">
    <property type="term" value="C:cytosol"/>
    <property type="evidence" value="ECO:0007669"/>
    <property type="project" value="TreeGrafter"/>
</dbReference>
<evidence type="ECO:0000313" key="4">
    <source>
        <dbReference type="EMBL" id="GAW72945.1"/>
    </source>
</evidence>
<keyword evidence="9" id="KW-1185">Reference proteome</keyword>
<dbReference type="EMBL" id="BDGB01000103">
    <property type="protein sequence ID" value="GAW72945.1"/>
    <property type="molecule type" value="Genomic_DNA"/>
</dbReference>
<dbReference type="PANTHER" id="PTHR43240:SF5">
    <property type="entry name" value="1,4-DIHYDROXY-2-NAPHTHOYL-COA THIOESTERASE 1"/>
    <property type="match status" value="1"/>
</dbReference>
<dbReference type="InterPro" id="IPR029069">
    <property type="entry name" value="HotDog_dom_sf"/>
</dbReference>
<keyword evidence="2" id="KW-0378">Hydrolase</keyword>